<protein>
    <submittedName>
        <fullName evidence="1">Uncharacterized protein</fullName>
    </submittedName>
</protein>
<organism evidence="1 2">
    <name type="scientific">Brassica cretica</name>
    <name type="common">Mustard</name>
    <dbReference type="NCBI Taxonomy" id="69181"/>
    <lineage>
        <taxon>Eukaryota</taxon>
        <taxon>Viridiplantae</taxon>
        <taxon>Streptophyta</taxon>
        <taxon>Embryophyta</taxon>
        <taxon>Tracheophyta</taxon>
        <taxon>Spermatophyta</taxon>
        <taxon>Magnoliopsida</taxon>
        <taxon>eudicotyledons</taxon>
        <taxon>Gunneridae</taxon>
        <taxon>Pentapetalae</taxon>
        <taxon>rosids</taxon>
        <taxon>malvids</taxon>
        <taxon>Brassicales</taxon>
        <taxon>Brassicaceae</taxon>
        <taxon>Brassiceae</taxon>
        <taxon>Brassica</taxon>
    </lineage>
</organism>
<proteinExistence type="predicted"/>
<name>A0ABQ7E4V1_BRACR</name>
<evidence type="ECO:0000313" key="2">
    <source>
        <dbReference type="Proteomes" id="UP000266723"/>
    </source>
</evidence>
<comment type="caution">
    <text evidence="1">The sequence shown here is derived from an EMBL/GenBank/DDBJ whole genome shotgun (WGS) entry which is preliminary data.</text>
</comment>
<keyword evidence="2" id="KW-1185">Reference proteome</keyword>
<evidence type="ECO:0000313" key="1">
    <source>
        <dbReference type="EMBL" id="KAF3591456.1"/>
    </source>
</evidence>
<dbReference type="EMBL" id="QGKV02000299">
    <property type="protein sequence ID" value="KAF3591456.1"/>
    <property type="molecule type" value="Genomic_DNA"/>
</dbReference>
<dbReference type="Proteomes" id="UP000266723">
    <property type="component" value="Unassembled WGS sequence"/>
</dbReference>
<accession>A0ABQ7E4V1</accession>
<reference evidence="1 2" key="1">
    <citation type="journal article" date="2020" name="BMC Genomics">
        <title>Intraspecific diversification of the crop wild relative Brassica cretica Lam. using demographic model selection.</title>
        <authorList>
            <person name="Kioukis A."/>
            <person name="Michalopoulou V.A."/>
            <person name="Briers L."/>
            <person name="Pirintsos S."/>
            <person name="Studholme D.J."/>
            <person name="Pavlidis P."/>
            <person name="Sarris P.F."/>
        </authorList>
    </citation>
    <scope>NUCLEOTIDE SEQUENCE [LARGE SCALE GENOMIC DNA]</scope>
    <source>
        <strain evidence="2">cv. PFS-1207/04</strain>
    </source>
</reference>
<sequence>MYRSRMVRCSCWEWCVCFWLMATKMWRFGWLGEEVLKVCVSTHKSFTFCEAQMFEEPIVVQTWLGLMTSHDVDCCESCKVDFDRFILLSKWKRMILSVVSHYKDDFNFGYDRKRKSSQVSMLVLELKKEAVSNYGLTVLNSFKLCWLLDYEEQVVENMTPYPMSEAVEEDEGLISSSTMEKLAATKKLLRKDMLIRPKLGKDHSIGLKGYELAKREN</sequence>
<gene>
    <name evidence="1" type="ORF">DY000_02021490</name>
</gene>